<dbReference type="InterPro" id="IPR029061">
    <property type="entry name" value="THDP-binding"/>
</dbReference>
<dbReference type="EC" id="2.2.1.6" evidence="4 14"/>
<dbReference type="Gene3D" id="3.40.50.1220">
    <property type="entry name" value="TPP-binding domain"/>
    <property type="match status" value="1"/>
</dbReference>
<evidence type="ECO:0000256" key="8">
    <source>
        <dbReference type="ARBA" id="ARBA00022723"/>
    </source>
</evidence>
<evidence type="ECO:0000256" key="5">
    <source>
        <dbReference type="ARBA" id="ARBA00022605"/>
    </source>
</evidence>
<dbReference type="PROSITE" id="PS00187">
    <property type="entry name" value="TPP_ENZYMES"/>
    <property type="match status" value="1"/>
</dbReference>
<keyword evidence="5 14" id="KW-0028">Amino-acid biosynthesis</keyword>
<comment type="caution">
    <text evidence="19">The sequence shown here is derived from an EMBL/GenBank/DDBJ whole genome shotgun (WGS) entry which is preliminary data.</text>
</comment>
<keyword evidence="6" id="KW-0285">Flavoprotein</keyword>
<dbReference type="Proteomes" id="UP001081071">
    <property type="component" value="Unassembled WGS sequence"/>
</dbReference>
<feature type="region of interest" description="Disordered" evidence="15">
    <location>
        <begin position="1"/>
        <end position="44"/>
    </location>
</feature>
<evidence type="ECO:0000256" key="2">
    <source>
        <dbReference type="ARBA" id="ARBA00005025"/>
    </source>
</evidence>
<feature type="domain" description="Thiamine pyrophosphate enzyme central" evidence="16">
    <location>
        <begin position="234"/>
        <end position="369"/>
    </location>
</feature>
<dbReference type="Pfam" id="PF00205">
    <property type="entry name" value="TPP_enzyme_M"/>
    <property type="match status" value="1"/>
</dbReference>
<accession>A0ABT4MDB2</accession>
<evidence type="ECO:0000256" key="15">
    <source>
        <dbReference type="SAM" id="MobiDB-lite"/>
    </source>
</evidence>
<evidence type="ECO:0000256" key="11">
    <source>
        <dbReference type="ARBA" id="ARBA00023052"/>
    </source>
</evidence>
<evidence type="ECO:0000256" key="4">
    <source>
        <dbReference type="ARBA" id="ARBA00013145"/>
    </source>
</evidence>
<evidence type="ECO:0000259" key="17">
    <source>
        <dbReference type="Pfam" id="PF02775"/>
    </source>
</evidence>
<evidence type="ECO:0000256" key="12">
    <source>
        <dbReference type="ARBA" id="ARBA00023304"/>
    </source>
</evidence>
<keyword evidence="10 14" id="KW-0460">Magnesium</keyword>
<evidence type="ECO:0000256" key="10">
    <source>
        <dbReference type="ARBA" id="ARBA00022842"/>
    </source>
</evidence>
<dbReference type="InterPro" id="IPR011766">
    <property type="entry name" value="TPP_enzyme_TPP-bd"/>
</dbReference>
<evidence type="ECO:0000256" key="14">
    <source>
        <dbReference type="RuleBase" id="RU003591"/>
    </source>
</evidence>
<dbReference type="InterPro" id="IPR039368">
    <property type="entry name" value="AHAS_TPP"/>
</dbReference>
<evidence type="ECO:0000259" key="18">
    <source>
        <dbReference type="Pfam" id="PF02776"/>
    </source>
</evidence>
<evidence type="ECO:0000259" key="16">
    <source>
        <dbReference type="Pfam" id="PF00205"/>
    </source>
</evidence>
<dbReference type="PANTHER" id="PTHR18968:SF13">
    <property type="entry name" value="ACETOLACTATE SYNTHASE CATALYTIC SUBUNIT, MITOCHONDRIAL"/>
    <property type="match status" value="1"/>
</dbReference>
<keyword evidence="8 14" id="KW-0479">Metal-binding</keyword>
<dbReference type="NCBIfam" id="TIGR00118">
    <property type="entry name" value="acolac_lg"/>
    <property type="match status" value="1"/>
</dbReference>
<evidence type="ECO:0000313" key="19">
    <source>
        <dbReference type="EMBL" id="MCZ4518659.1"/>
    </source>
</evidence>
<comment type="similarity">
    <text evidence="3 14">Belongs to the TPP enzyme family.</text>
</comment>
<organism evidence="19 20">
    <name type="scientific">Rhodococcus ruber</name>
    <dbReference type="NCBI Taxonomy" id="1830"/>
    <lineage>
        <taxon>Bacteria</taxon>
        <taxon>Bacillati</taxon>
        <taxon>Actinomycetota</taxon>
        <taxon>Actinomycetes</taxon>
        <taxon>Mycobacteriales</taxon>
        <taxon>Nocardiaceae</taxon>
        <taxon>Rhodococcus</taxon>
    </lineage>
</organism>
<dbReference type="SUPFAM" id="SSF52467">
    <property type="entry name" value="DHS-like NAD/FAD-binding domain"/>
    <property type="match status" value="1"/>
</dbReference>
<sequence length="659" mass="69717">MSAPTARPGPTTRKSGPAASPSTSNPSAEAATNGSRRHVAPEKVSGAQSVVRALEELDVDTVFGIPGGAVLPVYDPLFDSVKVRHVLVRHEQGAGHAATGYAQATGKVGVCMATSGPGATNLVTPLADAQMDSVPIVAITGQVARSLIGTDGFQEADISGITMPITKHNFLITDGADIPRIMAEAFYIAASGRPGAVLVDIPKDVLQAQTTFSWPPEMRLPGYRPVTKPHGKQVREAARYIADAKQPVLYVGGGVIKANASAELLELAELTGIPVVTTLMARGAFPDTHQLNLGMPGMHGTVAAVAALQRSDLLITLGARFDDRVTGQLSSFAPDAKVIHADIDPAEIGKNRYADVPIVGDCGEVITELIEALRADRATGTTLDLEQWWVYLDGIRKTYPLSYDRPSDGSMSPEFVISSVGKFAGPDAIYCAGVGQHQMWAAQFINYEKPRTWLNSGGLGTMGYAVPAAMGAKMGLPDAEVWAIDGDGCFQMTNQELATCAVEGIPIKVALINNGNLGMVRQWQTLFYEERYSNTNLGTHGAVRIPDFVKLAEALGCVGLRCEREEDVDAVIAQARAINDRPVVIDFIVGADAQVWPMVAAGTGNDEIMAARGIRPLFDDDEAEGVEPAVIEEAMAREQAHGAQLANGASTDDVKGSDK</sequence>
<evidence type="ECO:0000256" key="3">
    <source>
        <dbReference type="ARBA" id="ARBA00007812"/>
    </source>
</evidence>
<keyword evidence="20" id="KW-1185">Reference proteome</keyword>
<keyword evidence="9" id="KW-0274">FAD</keyword>
<comment type="pathway">
    <text evidence="2 14">Amino-acid biosynthesis; L-valine biosynthesis; L-valine from pyruvate: step 1/4.</text>
</comment>
<dbReference type="InterPro" id="IPR000399">
    <property type="entry name" value="TPP-bd_CS"/>
</dbReference>
<dbReference type="RefSeq" id="WP_269603270.1">
    <property type="nucleotide sequence ID" value="NZ_JAPWIJ010000003.1"/>
</dbReference>
<dbReference type="CDD" id="cd07035">
    <property type="entry name" value="TPP_PYR_POX_like"/>
    <property type="match status" value="1"/>
</dbReference>
<protein>
    <recommendedName>
        <fullName evidence="4 14">Acetolactate synthase</fullName>
        <ecNumber evidence="4 14">2.2.1.6</ecNumber>
    </recommendedName>
</protein>
<comment type="pathway">
    <text evidence="1 14">Amino-acid biosynthesis; L-isoleucine biosynthesis; L-isoleucine from 2-oxobutanoate: step 1/4.</text>
</comment>
<dbReference type="Pfam" id="PF02776">
    <property type="entry name" value="TPP_enzyme_N"/>
    <property type="match status" value="1"/>
</dbReference>
<evidence type="ECO:0000256" key="9">
    <source>
        <dbReference type="ARBA" id="ARBA00022827"/>
    </source>
</evidence>
<dbReference type="SUPFAM" id="SSF52518">
    <property type="entry name" value="Thiamin diphosphate-binding fold (THDP-binding)"/>
    <property type="match status" value="2"/>
</dbReference>
<feature type="domain" description="Thiamine pyrophosphate enzyme TPP-binding" evidence="17">
    <location>
        <begin position="433"/>
        <end position="587"/>
    </location>
</feature>
<gene>
    <name evidence="19" type="ORF">O4220_09020</name>
</gene>
<evidence type="ECO:0000256" key="6">
    <source>
        <dbReference type="ARBA" id="ARBA00022630"/>
    </source>
</evidence>
<dbReference type="InterPro" id="IPR012000">
    <property type="entry name" value="Thiamin_PyroP_enz_cen_dom"/>
</dbReference>
<dbReference type="Pfam" id="PF02775">
    <property type="entry name" value="TPP_enzyme_C"/>
    <property type="match status" value="1"/>
</dbReference>
<dbReference type="EMBL" id="JAPWIJ010000003">
    <property type="protein sequence ID" value="MCZ4518659.1"/>
    <property type="molecule type" value="Genomic_DNA"/>
</dbReference>
<evidence type="ECO:0000313" key="20">
    <source>
        <dbReference type="Proteomes" id="UP001081071"/>
    </source>
</evidence>
<proteinExistence type="inferred from homology"/>
<evidence type="ECO:0000256" key="1">
    <source>
        <dbReference type="ARBA" id="ARBA00004974"/>
    </source>
</evidence>
<dbReference type="NCBIfam" id="NF005860">
    <property type="entry name" value="PRK07789.1"/>
    <property type="match status" value="1"/>
</dbReference>
<keyword evidence="11 14" id="KW-0786">Thiamine pyrophosphate</keyword>
<dbReference type="InterPro" id="IPR012001">
    <property type="entry name" value="Thiamin_PyroP_enz_TPP-bd_dom"/>
</dbReference>
<dbReference type="InterPro" id="IPR045229">
    <property type="entry name" value="TPP_enz"/>
</dbReference>
<comment type="cofactor">
    <cofactor evidence="14">
        <name>Mg(2+)</name>
        <dbReference type="ChEBI" id="CHEBI:18420"/>
    </cofactor>
    <text evidence="14">Binds 1 Mg(2+) ion per subunit.</text>
</comment>
<dbReference type="CDD" id="cd02015">
    <property type="entry name" value="TPP_AHAS"/>
    <property type="match status" value="1"/>
</dbReference>
<dbReference type="Gene3D" id="3.40.50.970">
    <property type="match status" value="2"/>
</dbReference>
<keyword evidence="7 14" id="KW-0808">Transferase</keyword>
<dbReference type="InterPro" id="IPR012846">
    <property type="entry name" value="Acetolactate_synth_lsu"/>
</dbReference>
<evidence type="ECO:0000256" key="13">
    <source>
        <dbReference type="ARBA" id="ARBA00048670"/>
    </source>
</evidence>
<feature type="region of interest" description="Disordered" evidence="15">
    <location>
        <begin position="638"/>
        <end position="659"/>
    </location>
</feature>
<dbReference type="PANTHER" id="PTHR18968">
    <property type="entry name" value="THIAMINE PYROPHOSPHATE ENZYMES"/>
    <property type="match status" value="1"/>
</dbReference>
<evidence type="ECO:0000256" key="7">
    <source>
        <dbReference type="ARBA" id="ARBA00022679"/>
    </source>
</evidence>
<reference evidence="19" key="1">
    <citation type="submission" date="2022-12" db="EMBL/GenBank/DDBJ databases">
        <authorList>
            <person name="Krivoruchko A.V."/>
            <person name="Elkin A."/>
        </authorList>
    </citation>
    <scope>NUCLEOTIDE SEQUENCE</scope>
    <source>
        <strain evidence="19">IEGM 1391</strain>
    </source>
</reference>
<comment type="catalytic activity">
    <reaction evidence="13 14">
        <text>2 pyruvate + H(+) = (2S)-2-acetolactate + CO2</text>
        <dbReference type="Rhea" id="RHEA:25249"/>
        <dbReference type="ChEBI" id="CHEBI:15361"/>
        <dbReference type="ChEBI" id="CHEBI:15378"/>
        <dbReference type="ChEBI" id="CHEBI:16526"/>
        <dbReference type="ChEBI" id="CHEBI:58476"/>
        <dbReference type="EC" id="2.2.1.6"/>
    </reaction>
</comment>
<feature type="compositionally biased region" description="Low complexity" evidence="15">
    <location>
        <begin position="15"/>
        <end position="31"/>
    </location>
</feature>
<dbReference type="InterPro" id="IPR029035">
    <property type="entry name" value="DHS-like_NAD/FAD-binding_dom"/>
</dbReference>
<comment type="cofactor">
    <cofactor evidence="14">
        <name>thiamine diphosphate</name>
        <dbReference type="ChEBI" id="CHEBI:58937"/>
    </cofactor>
    <text evidence="14">Binds 1 thiamine pyrophosphate per subunit.</text>
</comment>
<name>A0ABT4MDB2_9NOCA</name>
<keyword evidence="12 14" id="KW-0100">Branched-chain amino acid biosynthesis</keyword>
<feature type="domain" description="Thiamine pyrophosphate enzyme N-terminal TPP-binding" evidence="18">
    <location>
        <begin position="45"/>
        <end position="159"/>
    </location>
</feature>